<dbReference type="OrthoDB" id="10042665at2759"/>
<dbReference type="InterPro" id="IPR027417">
    <property type="entry name" value="P-loop_NTPase"/>
</dbReference>
<dbReference type="PANTHER" id="PTHR46411:SF3">
    <property type="entry name" value="AAA+ ATPASE DOMAIN-CONTAINING PROTEIN"/>
    <property type="match status" value="1"/>
</dbReference>
<dbReference type="Proteomes" id="UP000297245">
    <property type="component" value="Unassembled WGS sequence"/>
</dbReference>
<reference evidence="1 2" key="1">
    <citation type="journal article" date="2019" name="Nat. Ecol. Evol.">
        <title>Megaphylogeny resolves global patterns of mushroom evolution.</title>
        <authorList>
            <person name="Varga T."/>
            <person name="Krizsan K."/>
            <person name="Foldi C."/>
            <person name="Dima B."/>
            <person name="Sanchez-Garcia M."/>
            <person name="Sanchez-Ramirez S."/>
            <person name="Szollosi G.J."/>
            <person name="Szarkandi J.G."/>
            <person name="Papp V."/>
            <person name="Albert L."/>
            <person name="Andreopoulos W."/>
            <person name="Angelini C."/>
            <person name="Antonin V."/>
            <person name="Barry K.W."/>
            <person name="Bougher N.L."/>
            <person name="Buchanan P."/>
            <person name="Buyck B."/>
            <person name="Bense V."/>
            <person name="Catcheside P."/>
            <person name="Chovatia M."/>
            <person name="Cooper J."/>
            <person name="Damon W."/>
            <person name="Desjardin D."/>
            <person name="Finy P."/>
            <person name="Geml J."/>
            <person name="Haridas S."/>
            <person name="Hughes K."/>
            <person name="Justo A."/>
            <person name="Karasinski D."/>
            <person name="Kautmanova I."/>
            <person name="Kiss B."/>
            <person name="Kocsube S."/>
            <person name="Kotiranta H."/>
            <person name="LaButti K.M."/>
            <person name="Lechner B.E."/>
            <person name="Liimatainen K."/>
            <person name="Lipzen A."/>
            <person name="Lukacs Z."/>
            <person name="Mihaltcheva S."/>
            <person name="Morgado L.N."/>
            <person name="Niskanen T."/>
            <person name="Noordeloos M.E."/>
            <person name="Ohm R.A."/>
            <person name="Ortiz-Santana B."/>
            <person name="Ovrebo C."/>
            <person name="Racz N."/>
            <person name="Riley R."/>
            <person name="Savchenko A."/>
            <person name="Shiryaev A."/>
            <person name="Soop K."/>
            <person name="Spirin V."/>
            <person name="Szebenyi C."/>
            <person name="Tomsovsky M."/>
            <person name="Tulloss R.E."/>
            <person name="Uehling J."/>
            <person name="Grigoriev I.V."/>
            <person name="Vagvolgyi C."/>
            <person name="Papp T."/>
            <person name="Martin F.M."/>
            <person name="Miettinen O."/>
            <person name="Hibbett D.S."/>
            <person name="Nagy L.G."/>
        </authorList>
    </citation>
    <scope>NUCLEOTIDE SEQUENCE [LARGE SCALE GENOMIC DNA]</scope>
    <source>
        <strain evidence="1 2">CBS 962.96</strain>
    </source>
</reference>
<organism evidence="1 2">
    <name type="scientific">Dendrothele bispora (strain CBS 962.96)</name>
    <dbReference type="NCBI Taxonomy" id="1314807"/>
    <lineage>
        <taxon>Eukaryota</taxon>
        <taxon>Fungi</taxon>
        <taxon>Dikarya</taxon>
        <taxon>Basidiomycota</taxon>
        <taxon>Agaricomycotina</taxon>
        <taxon>Agaricomycetes</taxon>
        <taxon>Agaricomycetidae</taxon>
        <taxon>Agaricales</taxon>
        <taxon>Agaricales incertae sedis</taxon>
        <taxon>Dendrothele</taxon>
    </lineage>
</organism>
<dbReference type="AlphaFoldDB" id="A0A4S8KIU9"/>
<dbReference type="SUPFAM" id="SSF52540">
    <property type="entry name" value="P-loop containing nucleoside triphosphate hydrolases"/>
    <property type="match status" value="1"/>
</dbReference>
<dbReference type="Gene3D" id="3.40.50.300">
    <property type="entry name" value="P-loop containing nucleotide triphosphate hydrolases"/>
    <property type="match status" value="1"/>
</dbReference>
<protein>
    <recommendedName>
        <fullName evidence="3">ATPase AAA-type core domain-containing protein</fullName>
    </recommendedName>
</protein>
<accession>A0A4S8KIU9</accession>
<keyword evidence="2" id="KW-1185">Reference proteome</keyword>
<sequence>AMVSAVLRVLEYHCGVLFLTTNRIKTFDEAFLSRFSIAIAYPELDQAGRYVIWEKFFELADCKICDSAAEETENNVLRVEVEELAQKPFSGLSSLCHCFLFVILNTGYFRALKIRTAQALALSDSSPLKIEHVKTVVRAQEKFLSDFAQLHR</sequence>
<proteinExistence type="predicted"/>
<dbReference type="PANTHER" id="PTHR46411">
    <property type="entry name" value="FAMILY ATPASE, PUTATIVE-RELATED"/>
    <property type="match status" value="1"/>
</dbReference>
<feature type="non-terminal residue" evidence="1">
    <location>
        <position position="1"/>
    </location>
</feature>
<name>A0A4S8KIU9_DENBC</name>
<evidence type="ECO:0000313" key="2">
    <source>
        <dbReference type="Proteomes" id="UP000297245"/>
    </source>
</evidence>
<gene>
    <name evidence="1" type="ORF">K435DRAFT_707390</name>
</gene>
<evidence type="ECO:0008006" key="3">
    <source>
        <dbReference type="Google" id="ProtNLM"/>
    </source>
</evidence>
<evidence type="ECO:0000313" key="1">
    <source>
        <dbReference type="EMBL" id="THU75303.1"/>
    </source>
</evidence>
<dbReference type="EMBL" id="ML182419">
    <property type="protein sequence ID" value="THU75303.1"/>
    <property type="molecule type" value="Genomic_DNA"/>
</dbReference>